<dbReference type="AlphaFoldDB" id="A0A6V7UV94"/>
<feature type="region of interest" description="Disordered" evidence="1">
    <location>
        <begin position="46"/>
        <end position="68"/>
    </location>
</feature>
<accession>A0A6V7UV94</accession>
<sequence length="102" mass="11796">MDQTLKNLILLFFTKFLADVRGIILRRQMLAGQKAAVEEQKPKSLTKILPKKEEKQKEEKRTLKRQSSNAAAELANNIFLQNWQLLVLIHQGLVLLNLNLFI</sequence>
<evidence type="ECO:0000256" key="1">
    <source>
        <dbReference type="SAM" id="MobiDB-lite"/>
    </source>
</evidence>
<dbReference type="Proteomes" id="UP000580250">
    <property type="component" value="Unassembled WGS sequence"/>
</dbReference>
<evidence type="ECO:0000313" key="2">
    <source>
        <dbReference type="EMBL" id="CAD2166501.1"/>
    </source>
</evidence>
<proteinExistence type="predicted"/>
<name>A0A6V7UV94_MELEN</name>
<gene>
    <name evidence="2" type="ORF">MENT_LOCUS17876</name>
</gene>
<evidence type="ECO:0000313" key="3">
    <source>
        <dbReference type="Proteomes" id="UP000580250"/>
    </source>
</evidence>
<dbReference type="EMBL" id="CAJEWN010000118">
    <property type="protein sequence ID" value="CAD2166501.1"/>
    <property type="molecule type" value="Genomic_DNA"/>
</dbReference>
<organism evidence="2 3">
    <name type="scientific">Meloidogyne enterolobii</name>
    <name type="common">Root-knot nematode worm</name>
    <name type="synonym">Meloidogyne mayaguensis</name>
    <dbReference type="NCBI Taxonomy" id="390850"/>
    <lineage>
        <taxon>Eukaryota</taxon>
        <taxon>Metazoa</taxon>
        <taxon>Ecdysozoa</taxon>
        <taxon>Nematoda</taxon>
        <taxon>Chromadorea</taxon>
        <taxon>Rhabditida</taxon>
        <taxon>Tylenchina</taxon>
        <taxon>Tylenchomorpha</taxon>
        <taxon>Tylenchoidea</taxon>
        <taxon>Meloidogynidae</taxon>
        <taxon>Meloidogyninae</taxon>
        <taxon>Meloidogyne</taxon>
    </lineage>
</organism>
<feature type="compositionally biased region" description="Basic and acidic residues" evidence="1">
    <location>
        <begin position="50"/>
        <end position="61"/>
    </location>
</feature>
<reference evidence="2 3" key="1">
    <citation type="submission" date="2020-08" db="EMBL/GenBank/DDBJ databases">
        <authorList>
            <person name="Koutsovoulos G."/>
            <person name="Danchin GJ E."/>
        </authorList>
    </citation>
    <scope>NUCLEOTIDE SEQUENCE [LARGE SCALE GENOMIC DNA]</scope>
</reference>
<protein>
    <submittedName>
        <fullName evidence="2">Uncharacterized protein</fullName>
    </submittedName>
</protein>
<comment type="caution">
    <text evidence="2">The sequence shown here is derived from an EMBL/GenBank/DDBJ whole genome shotgun (WGS) entry which is preliminary data.</text>
</comment>